<proteinExistence type="predicted"/>
<reference evidence="2 3" key="1">
    <citation type="submission" date="2016-12" db="EMBL/GenBank/DDBJ databases">
        <title>Study of bacterial adaptation to deep sea.</title>
        <authorList>
            <person name="Song J."/>
            <person name="Yoshizawa S."/>
            <person name="Kogure K."/>
        </authorList>
    </citation>
    <scope>NUCLEOTIDE SEQUENCE [LARGE SCALE GENOMIC DNA]</scope>
    <source>
        <strain evidence="2 3">SAORIC-165</strain>
    </source>
</reference>
<keyword evidence="1" id="KW-0472">Membrane</keyword>
<keyword evidence="3" id="KW-1185">Reference proteome</keyword>
<evidence type="ECO:0000256" key="1">
    <source>
        <dbReference type="SAM" id="Phobius"/>
    </source>
</evidence>
<organism evidence="2 3">
    <name type="scientific">Rubritalea profundi</name>
    <dbReference type="NCBI Taxonomy" id="1658618"/>
    <lineage>
        <taxon>Bacteria</taxon>
        <taxon>Pseudomonadati</taxon>
        <taxon>Verrucomicrobiota</taxon>
        <taxon>Verrucomicrobiia</taxon>
        <taxon>Verrucomicrobiales</taxon>
        <taxon>Rubritaleaceae</taxon>
        <taxon>Rubritalea</taxon>
    </lineage>
</organism>
<dbReference type="OrthoDB" id="178264at2"/>
<name>A0A2S7U5Q2_9BACT</name>
<gene>
    <name evidence="2" type="ORF">BSZ32_15330</name>
</gene>
<keyword evidence="1" id="KW-0812">Transmembrane</keyword>
<dbReference type="Proteomes" id="UP000239907">
    <property type="component" value="Unassembled WGS sequence"/>
</dbReference>
<protein>
    <recommendedName>
        <fullName evidence="4">AsmA-like C-terminal domain-containing protein</fullName>
    </recommendedName>
</protein>
<sequence length="526" mass="57685">MSQRRQHRSKSSKKQKKGFPALWKWALGAVTLLLIASVVGYQMVIQFLHSDGFREKVSTKVSGELGVPVELGELTWSGLHLDNESVTASSQGAIEKIEANQISLNVDTDYIKRDVWKISDVVVQTASLELDLRKEFTKIDIPQAKKSWLEEMLPAKAELLDASVVRADAKIITKGGAYVVEGTQIDLTKEDFGYKAELTKGMLKLPFPILNEAELKTASLRLMEQRVVVDRASFDVFGSGKLGLDGQVELGAPTPNYSFFGILSGLKCADIVDEDWRQKLSGDVEAKFTVKPKGGNEPEFNGSIKIIDGQLTALPVLDTIAAYTVIRDFKRLRFSEFSCDFYRFGELLRISNIYVHCDGLMRIEGKLDMNGDRLSGRFNVGLNPGTLSHIPGAEDKVFLPGKEGMHWAVVNIGGTVDAIEEDLTDRIKAAALDRLFEMAGGQQVLRFTNQAVESLGDLPSALDASGLTDVIRDNNVIQAGRNILDSGKNGDITDPIKTGSDIIQRGLGGLFGGGSQKEEETDENKE</sequence>
<evidence type="ECO:0000313" key="2">
    <source>
        <dbReference type="EMBL" id="PQJ29724.1"/>
    </source>
</evidence>
<evidence type="ECO:0000313" key="3">
    <source>
        <dbReference type="Proteomes" id="UP000239907"/>
    </source>
</evidence>
<dbReference type="AlphaFoldDB" id="A0A2S7U5Q2"/>
<dbReference type="RefSeq" id="WP_105044234.1">
    <property type="nucleotide sequence ID" value="NZ_MQWA01000001.1"/>
</dbReference>
<dbReference type="EMBL" id="MQWA01000001">
    <property type="protein sequence ID" value="PQJ29724.1"/>
    <property type="molecule type" value="Genomic_DNA"/>
</dbReference>
<feature type="transmembrane region" description="Helical" evidence="1">
    <location>
        <begin position="21"/>
        <end position="44"/>
    </location>
</feature>
<evidence type="ECO:0008006" key="4">
    <source>
        <dbReference type="Google" id="ProtNLM"/>
    </source>
</evidence>
<keyword evidence="1" id="KW-1133">Transmembrane helix</keyword>
<comment type="caution">
    <text evidence="2">The sequence shown here is derived from an EMBL/GenBank/DDBJ whole genome shotgun (WGS) entry which is preliminary data.</text>
</comment>
<accession>A0A2S7U5Q2</accession>